<dbReference type="AlphaFoldDB" id="A0AAV4Y3U5"/>
<evidence type="ECO:0000313" key="1">
    <source>
        <dbReference type="EMBL" id="GIZ00621.1"/>
    </source>
</evidence>
<reference evidence="1 2" key="1">
    <citation type="submission" date="2021-06" db="EMBL/GenBank/DDBJ databases">
        <title>Caerostris extrusa draft genome.</title>
        <authorList>
            <person name="Kono N."/>
            <person name="Arakawa K."/>
        </authorList>
    </citation>
    <scope>NUCLEOTIDE SEQUENCE [LARGE SCALE GENOMIC DNA]</scope>
</reference>
<accession>A0AAV4Y3U5</accession>
<dbReference type="Proteomes" id="UP001054945">
    <property type="component" value="Unassembled WGS sequence"/>
</dbReference>
<organism evidence="1 2">
    <name type="scientific">Caerostris extrusa</name>
    <name type="common">Bark spider</name>
    <name type="synonym">Caerostris bankana</name>
    <dbReference type="NCBI Taxonomy" id="172846"/>
    <lineage>
        <taxon>Eukaryota</taxon>
        <taxon>Metazoa</taxon>
        <taxon>Ecdysozoa</taxon>
        <taxon>Arthropoda</taxon>
        <taxon>Chelicerata</taxon>
        <taxon>Arachnida</taxon>
        <taxon>Araneae</taxon>
        <taxon>Araneomorphae</taxon>
        <taxon>Entelegynae</taxon>
        <taxon>Araneoidea</taxon>
        <taxon>Araneidae</taxon>
        <taxon>Caerostris</taxon>
    </lineage>
</organism>
<sequence>MRGGAEVEVGGYRLESDAFINSRLLSFRCCNLSPLNDKISKRLPDKECFPVRFEYCLLGPAFCHRSTVKAQDKAKSSHSFSRKTLERMMQTFEGILLGTMDSNRSQMRNAIKTLGRMGWNLNKAKKSIRKMVVLRKKPFDPDEFCFFYPRLR</sequence>
<keyword evidence="2" id="KW-1185">Reference proteome</keyword>
<name>A0AAV4Y3U5_CAEEX</name>
<protein>
    <submittedName>
        <fullName evidence="1">Uncharacterized protein</fullName>
    </submittedName>
</protein>
<dbReference type="EMBL" id="BPLR01001184">
    <property type="protein sequence ID" value="GIZ00621.1"/>
    <property type="molecule type" value="Genomic_DNA"/>
</dbReference>
<evidence type="ECO:0000313" key="2">
    <source>
        <dbReference type="Proteomes" id="UP001054945"/>
    </source>
</evidence>
<gene>
    <name evidence="1" type="ORF">CEXT_138271</name>
</gene>
<comment type="caution">
    <text evidence="1">The sequence shown here is derived from an EMBL/GenBank/DDBJ whole genome shotgun (WGS) entry which is preliminary data.</text>
</comment>
<proteinExistence type="predicted"/>